<dbReference type="GeneID" id="19142163"/>
<dbReference type="HOGENOM" id="CLU_2557963_0_0_1"/>
<dbReference type="RefSeq" id="XP_007718352.1">
    <property type="nucleotide sequence ID" value="XM_007720162.1"/>
</dbReference>
<proteinExistence type="predicted"/>
<sequence length="82" mass="9356">MTWIISFAERVRPFRIFGTSEWAKEIKKNPPVAIHNPGCQGYCNTSSCRVYAELDIVPTKELARTRTKETRLPSLLSSQKNS</sequence>
<dbReference type="OrthoDB" id="3675442at2759"/>
<accession>W6XX73</accession>
<protein>
    <submittedName>
        <fullName evidence="1">Uncharacterized protein</fullName>
    </submittedName>
</protein>
<dbReference type="Proteomes" id="UP000053841">
    <property type="component" value="Unassembled WGS sequence"/>
</dbReference>
<evidence type="ECO:0000313" key="1">
    <source>
        <dbReference type="EMBL" id="EUC27339.1"/>
    </source>
</evidence>
<keyword evidence="2" id="KW-1185">Reference proteome</keyword>
<dbReference type="EMBL" id="KI964950">
    <property type="protein sequence ID" value="EUC27339.1"/>
    <property type="molecule type" value="Genomic_DNA"/>
</dbReference>
<name>W6XX73_COCC2</name>
<evidence type="ECO:0000313" key="2">
    <source>
        <dbReference type="Proteomes" id="UP000053841"/>
    </source>
</evidence>
<gene>
    <name evidence="1" type="ORF">COCCADRAFT_10050</name>
</gene>
<dbReference type="KEGG" id="bze:COCCADRAFT_10050"/>
<dbReference type="AlphaFoldDB" id="W6XX73"/>
<organism evidence="1 2">
    <name type="scientific">Cochliobolus carbonum (strain 26-R-13)</name>
    <name type="common">Maize leaf spot fungus</name>
    <name type="synonym">Bipolaris zeicola</name>
    <dbReference type="NCBI Taxonomy" id="930089"/>
    <lineage>
        <taxon>Eukaryota</taxon>
        <taxon>Fungi</taxon>
        <taxon>Dikarya</taxon>
        <taxon>Ascomycota</taxon>
        <taxon>Pezizomycotina</taxon>
        <taxon>Dothideomycetes</taxon>
        <taxon>Pleosporomycetidae</taxon>
        <taxon>Pleosporales</taxon>
        <taxon>Pleosporineae</taxon>
        <taxon>Pleosporaceae</taxon>
        <taxon>Bipolaris</taxon>
    </lineage>
</organism>
<reference evidence="1 2" key="1">
    <citation type="journal article" date="2013" name="PLoS Genet.">
        <title>Comparative genome structure, secondary metabolite, and effector coding capacity across Cochliobolus pathogens.</title>
        <authorList>
            <person name="Condon B.J."/>
            <person name="Leng Y."/>
            <person name="Wu D."/>
            <person name="Bushley K.E."/>
            <person name="Ohm R.A."/>
            <person name="Otillar R."/>
            <person name="Martin J."/>
            <person name="Schackwitz W."/>
            <person name="Grimwood J."/>
            <person name="MohdZainudin N."/>
            <person name="Xue C."/>
            <person name="Wang R."/>
            <person name="Manning V.A."/>
            <person name="Dhillon B."/>
            <person name="Tu Z.J."/>
            <person name="Steffenson B.J."/>
            <person name="Salamov A."/>
            <person name="Sun H."/>
            <person name="Lowry S."/>
            <person name="LaButti K."/>
            <person name="Han J."/>
            <person name="Copeland A."/>
            <person name="Lindquist E."/>
            <person name="Barry K."/>
            <person name="Schmutz J."/>
            <person name="Baker S.E."/>
            <person name="Ciuffetti L.M."/>
            <person name="Grigoriev I.V."/>
            <person name="Zhong S."/>
            <person name="Turgeon B.G."/>
        </authorList>
    </citation>
    <scope>NUCLEOTIDE SEQUENCE [LARGE SCALE GENOMIC DNA]</scope>
    <source>
        <strain evidence="1 2">26-R-13</strain>
    </source>
</reference>